<feature type="transmembrane region" description="Helical" evidence="2">
    <location>
        <begin position="352"/>
        <end position="370"/>
    </location>
</feature>
<dbReference type="EMBL" id="KV424050">
    <property type="protein sequence ID" value="KZT52977.1"/>
    <property type="molecule type" value="Genomic_DNA"/>
</dbReference>
<gene>
    <name evidence="3" type="ORF">CALCODRAFT_501650</name>
</gene>
<feature type="transmembrane region" description="Helical" evidence="2">
    <location>
        <begin position="240"/>
        <end position="263"/>
    </location>
</feature>
<feature type="transmembrane region" description="Helical" evidence="2">
    <location>
        <begin position="390"/>
        <end position="416"/>
    </location>
</feature>
<keyword evidence="2" id="KW-0812">Transmembrane</keyword>
<keyword evidence="4" id="KW-1185">Reference proteome</keyword>
<feature type="transmembrane region" description="Helical" evidence="2">
    <location>
        <begin position="175"/>
        <end position="194"/>
    </location>
</feature>
<dbReference type="OrthoDB" id="2448307at2759"/>
<organism evidence="3 4">
    <name type="scientific">Calocera cornea HHB12733</name>
    <dbReference type="NCBI Taxonomy" id="1353952"/>
    <lineage>
        <taxon>Eukaryota</taxon>
        <taxon>Fungi</taxon>
        <taxon>Dikarya</taxon>
        <taxon>Basidiomycota</taxon>
        <taxon>Agaricomycotina</taxon>
        <taxon>Dacrymycetes</taxon>
        <taxon>Dacrymycetales</taxon>
        <taxon>Dacrymycetaceae</taxon>
        <taxon>Calocera</taxon>
    </lineage>
</organism>
<reference evidence="3 4" key="1">
    <citation type="journal article" date="2016" name="Mol. Biol. Evol.">
        <title>Comparative Genomics of Early-Diverging Mushroom-Forming Fungi Provides Insights into the Origins of Lignocellulose Decay Capabilities.</title>
        <authorList>
            <person name="Nagy L.G."/>
            <person name="Riley R."/>
            <person name="Tritt A."/>
            <person name="Adam C."/>
            <person name="Daum C."/>
            <person name="Floudas D."/>
            <person name="Sun H."/>
            <person name="Yadav J.S."/>
            <person name="Pangilinan J."/>
            <person name="Larsson K.H."/>
            <person name="Matsuura K."/>
            <person name="Barry K."/>
            <person name="Labutti K."/>
            <person name="Kuo R."/>
            <person name="Ohm R.A."/>
            <person name="Bhattacharya S.S."/>
            <person name="Shirouzu T."/>
            <person name="Yoshinaga Y."/>
            <person name="Martin F.M."/>
            <person name="Grigoriev I.V."/>
            <person name="Hibbett D.S."/>
        </authorList>
    </citation>
    <scope>NUCLEOTIDE SEQUENCE [LARGE SCALE GENOMIC DNA]</scope>
    <source>
        <strain evidence="3 4">HHB12733</strain>
    </source>
</reference>
<feature type="compositionally biased region" description="Low complexity" evidence="1">
    <location>
        <begin position="61"/>
        <end position="71"/>
    </location>
</feature>
<dbReference type="Proteomes" id="UP000076842">
    <property type="component" value="Unassembled WGS sequence"/>
</dbReference>
<dbReference type="AlphaFoldDB" id="A0A165DJZ8"/>
<feature type="transmembrane region" description="Helical" evidence="2">
    <location>
        <begin position="297"/>
        <end position="317"/>
    </location>
</feature>
<feature type="transmembrane region" description="Helical" evidence="2">
    <location>
        <begin position="323"/>
        <end position="340"/>
    </location>
</feature>
<dbReference type="PANTHER" id="PTHR34391:SF2">
    <property type="entry name" value="TRP C-TERMINAL DOMAIN-CONTAINING PROTEIN"/>
    <property type="match status" value="1"/>
</dbReference>
<dbReference type="InterPro" id="IPR040410">
    <property type="entry name" value="UPF0658_Golgi"/>
</dbReference>
<name>A0A165DJZ8_9BASI</name>
<proteinExistence type="predicted"/>
<feature type="compositionally biased region" description="Basic and acidic residues" evidence="1">
    <location>
        <begin position="429"/>
        <end position="443"/>
    </location>
</feature>
<dbReference type="InParanoid" id="A0A165DJZ8"/>
<dbReference type="GO" id="GO:0005794">
    <property type="term" value="C:Golgi apparatus"/>
    <property type="evidence" value="ECO:0007669"/>
    <property type="project" value="TreeGrafter"/>
</dbReference>
<keyword evidence="2" id="KW-0472">Membrane</keyword>
<evidence type="ECO:0000256" key="2">
    <source>
        <dbReference type="SAM" id="Phobius"/>
    </source>
</evidence>
<feature type="region of interest" description="Disordered" evidence="1">
    <location>
        <begin position="429"/>
        <end position="454"/>
    </location>
</feature>
<feature type="transmembrane region" description="Helical" evidence="2">
    <location>
        <begin position="135"/>
        <end position="155"/>
    </location>
</feature>
<dbReference type="PANTHER" id="PTHR34391">
    <property type="entry name" value="UPF0658 GOLGI APPARATUS MEMBRANE PROTEIN C1952.10C-RELATED"/>
    <property type="match status" value="1"/>
</dbReference>
<feature type="transmembrane region" description="Helical" evidence="2">
    <location>
        <begin position="201"/>
        <end position="220"/>
    </location>
</feature>
<evidence type="ECO:0000256" key="1">
    <source>
        <dbReference type="SAM" id="MobiDB-lite"/>
    </source>
</evidence>
<feature type="region of interest" description="Disordered" evidence="1">
    <location>
        <begin position="1"/>
        <end position="85"/>
    </location>
</feature>
<feature type="compositionally biased region" description="Polar residues" evidence="1">
    <location>
        <begin position="13"/>
        <end position="25"/>
    </location>
</feature>
<accession>A0A165DJZ8</accession>
<evidence type="ECO:0000313" key="4">
    <source>
        <dbReference type="Proteomes" id="UP000076842"/>
    </source>
</evidence>
<evidence type="ECO:0000313" key="3">
    <source>
        <dbReference type="EMBL" id="KZT52977.1"/>
    </source>
</evidence>
<sequence length="454" mass="51556">MATYNAHYDDQSRYQQPAPYQSSTHLVDYPLPDDPDRKAYSLEEEYEIEPRRNPYTHNTAPPHVVYDSSSPPVYPPMRKSSQASSIDVSDIIDSYDDHEPSSLPDRKTDVVVTLPPPTRRAFWRSFIPASLACRLYLLVALLETFVDVAIEVELWFRVHNASKAAPTSGLNGDRLPIYIFLFGLAHAYQFILAVDAVRSRNMLQIVFLAIFNALFIGYSVLQISEVQSALPAGTPGLVSIPINIVLLLVPIVIAVAEVAYLLLSWKIHTEFGWDNYKLLGADRRIKKMFLHFQVFECLLKFDVYFWIGFSVQFIFLSLDASDIEYPLTIAALPISLLLLLEGHLAARFENVWLMASFMVGTLAACVYFAYKLVRILMERSEPSFLSVWKSLVGFSSACIALIILTFVMACIVFFNFGKGLKRHWQKSKRTVDPSTSRRVEGDPNFRNPNRMSIE</sequence>
<protein>
    <submittedName>
        <fullName evidence="3">Uncharacterized protein</fullName>
    </submittedName>
</protein>
<keyword evidence="2" id="KW-1133">Transmembrane helix</keyword>